<accession>A0A0W7TNN5</accession>
<sequence>MSIGQGSNIGIDCDINPLDNVIIGDYSSIGARSTIWSTRAKVIIGNYVITGPQITIISGNHVIDCIGKHISEFNDSDKDRLPGIYDADIIIDDGVWIGANATILSGVHIAEGCVIAAGAVVSKDTVPYGVYGGVPAKLIKMRFSDDELAEHLKLLKIHRTSNI</sequence>
<dbReference type="PANTHER" id="PTHR43300">
    <property type="entry name" value="ACETYLTRANSFERASE"/>
    <property type="match status" value="1"/>
</dbReference>
<evidence type="ECO:0000313" key="2">
    <source>
        <dbReference type="Proteomes" id="UP000053433"/>
    </source>
</evidence>
<dbReference type="EMBL" id="LMUA01000022">
    <property type="protein sequence ID" value="KUE75432.1"/>
    <property type="molecule type" value="Genomic_DNA"/>
</dbReference>
<dbReference type="PANTHER" id="PTHR43300:SF11">
    <property type="entry name" value="ACETYLTRANSFERASE RV3034C-RELATED"/>
    <property type="match status" value="1"/>
</dbReference>
<gene>
    <name evidence="1" type="ORF">ASJ35_13985</name>
</gene>
<dbReference type="Pfam" id="PF00132">
    <property type="entry name" value="Hexapep"/>
    <property type="match status" value="1"/>
</dbReference>
<dbReference type="InterPro" id="IPR011004">
    <property type="entry name" value="Trimer_LpxA-like_sf"/>
</dbReference>
<dbReference type="AlphaFoldDB" id="A0A0W7TNN5"/>
<dbReference type="InterPro" id="IPR050179">
    <property type="entry name" value="Trans_hexapeptide_repeat"/>
</dbReference>
<protein>
    <recommendedName>
        <fullName evidence="3">Acetyltransferase</fullName>
    </recommendedName>
</protein>
<evidence type="ECO:0008006" key="3">
    <source>
        <dbReference type="Google" id="ProtNLM"/>
    </source>
</evidence>
<name>A0A0W7TNN5_9FIRM</name>
<reference evidence="1 2" key="1">
    <citation type="submission" date="2015-10" db="EMBL/GenBank/DDBJ databases">
        <title>A novel member of the family Ruminococcaceae isolated from human faeces.</title>
        <authorList>
            <person name="Shkoporov A.N."/>
            <person name="Chaplin A.V."/>
            <person name="Motuzova O.V."/>
            <person name="Kafarskaia L.I."/>
            <person name="Efimov B.A."/>
        </authorList>
    </citation>
    <scope>NUCLEOTIDE SEQUENCE [LARGE SCALE GENOMIC DNA]</scope>
    <source>
        <strain evidence="1 2">668</strain>
    </source>
</reference>
<proteinExistence type="predicted"/>
<organism evidence="1 2">
    <name type="scientific">Ruthenibacterium lactatiformans</name>
    <dbReference type="NCBI Taxonomy" id="1550024"/>
    <lineage>
        <taxon>Bacteria</taxon>
        <taxon>Bacillati</taxon>
        <taxon>Bacillota</taxon>
        <taxon>Clostridia</taxon>
        <taxon>Eubacteriales</taxon>
        <taxon>Oscillospiraceae</taxon>
        <taxon>Ruthenibacterium</taxon>
    </lineage>
</organism>
<dbReference type="Gene3D" id="2.160.10.10">
    <property type="entry name" value="Hexapeptide repeat proteins"/>
    <property type="match status" value="1"/>
</dbReference>
<dbReference type="Proteomes" id="UP000053433">
    <property type="component" value="Unassembled WGS sequence"/>
</dbReference>
<dbReference type="SUPFAM" id="SSF51161">
    <property type="entry name" value="Trimeric LpxA-like enzymes"/>
    <property type="match status" value="1"/>
</dbReference>
<comment type="caution">
    <text evidence="1">The sequence shown here is derived from an EMBL/GenBank/DDBJ whole genome shotgun (WGS) entry which is preliminary data.</text>
</comment>
<evidence type="ECO:0000313" key="1">
    <source>
        <dbReference type="EMBL" id="KUE75432.1"/>
    </source>
</evidence>
<dbReference type="InterPro" id="IPR001451">
    <property type="entry name" value="Hexapep"/>
</dbReference>